<dbReference type="AlphaFoldDB" id="A0AAN6MM44"/>
<dbReference type="EMBL" id="MU855466">
    <property type="protein sequence ID" value="KAK3903159.1"/>
    <property type="molecule type" value="Genomic_DNA"/>
</dbReference>
<protein>
    <submittedName>
        <fullName evidence="1">Uncharacterized protein</fullName>
    </submittedName>
</protein>
<reference evidence="1" key="1">
    <citation type="journal article" date="2023" name="Mol. Phylogenet. Evol.">
        <title>Genome-scale phylogeny and comparative genomics of the fungal order Sordariales.</title>
        <authorList>
            <person name="Hensen N."/>
            <person name="Bonometti L."/>
            <person name="Westerberg I."/>
            <person name="Brannstrom I.O."/>
            <person name="Guillou S."/>
            <person name="Cros-Aarteil S."/>
            <person name="Calhoun S."/>
            <person name="Haridas S."/>
            <person name="Kuo A."/>
            <person name="Mondo S."/>
            <person name="Pangilinan J."/>
            <person name="Riley R."/>
            <person name="LaButti K."/>
            <person name="Andreopoulos B."/>
            <person name="Lipzen A."/>
            <person name="Chen C."/>
            <person name="Yan M."/>
            <person name="Daum C."/>
            <person name="Ng V."/>
            <person name="Clum A."/>
            <person name="Steindorff A."/>
            <person name="Ohm R.A."/>
            <person name="Martin F."/>
            <person name="Silar P."/>
            <person name="Natvig D.O."/>
            <person name="Lalanne C."/>
            <person name="Gautier V."/>
            <person name="Ament-Velasquez S.L."/>
            <person name="Kruys A."/>
            <person name="Hutchinson M.I."/>
            <person name="Powell A.J."/>
            <person name="Barry K."/>
            <person name="Miller A.N."/>
            <person name="Grigoriev I.V."/>
            <person name="Debuchy R."/>
            <person name="Gladieux P."/>
            <person name="Hiltunen Thoren M."/>
            <person name="Johannesson H."/>
        </authorList>
    </citation>
    <scope>NUCLEOTIDE SEQUENCE</scope>
    <source>
        <strain evidence="1">CBS 103.79</strain>
    </source>
</reference>
<evidence type="ECO:0000313" key="1">
    <source>
        <dbReference type="EMBL" id="KAK3903159.1"/>
    </source>
</evidence>
<evidence type="ECO:0000313" key="2">
    <source>
        <dbReference type="Proteomes" id="UP001303889"/>
    </source>
</evidence>
<reference evidence="1" key="2">
    <citation type="submission" date="2023-05" db="EMBL/GenBank/DDBJ databases">
        <authorList>
            <consortium name="Lawrence Berkeley National Laboratory"/>
            <person name="Steindorff A."/>
            <person name="Hensen N."/>
            <person name="Bonometti L."/>
            <person name="Westerberg I."/>
            <person name="Brannstrom I.O."/>
            <person name="Guillou S."/>
            <person name="Cros-Aarteil S."/>
            <person name="Calhoun S."/>
            <person name="Haridas S."/>
            <person name="Kuo A."/>
            <person name="Mondo S."/>
            <person name="Pangilinan J."/>
            <person name="Riley R."/>
            <person name="Labutti K."/>
            <person name="Andreopoulos B."/>
            <person name="Lipzen A."/>
            <person name="Chen C."/>
            <person name="Yanf M."/>
            <person name="Daum C."/>
            <person name="Ng V."/>
            <person name="Clum A."/>
            <person name="Ohm R."/>
            <person name="Martin F."/>
            <person name="Silar P."/>
            <person name="Natvig D."/>
            <person name="Lalanne C."/>
            <person name="Gautier V."/>
            <person name="Ament-Velasquez S.L."/>
            <person name="Kruys A."/>
            <person name="Hutchinson M.I."/>
            <person name="Powell A.J."/>
            <person name="Barry K."/>
            <person name="Miller A.N."/>
            <person name="Grigoriev I.V."/>
            <person name="Debuchy R."/>
            <person name="Gladieux P."/>
            <person name="Thoren M.H."/>
            <person name="Johannesson H."/>
        </authorList>
    </citation>
    <scope>NUCLEOTIDE SEQUENCE</scope>
    <source>
        <strain evidence="1">CBS 103.79</strain>
    </source>
</reference>
<comment type="caution">
    <text evidence="1">The sequence shown here is derived from an EMBL/GenBank/DDBJ whole genome shotgun (WGS) entry which is preliminary data.</text>
</comment>
<dbReference type="Proteomes" id="UP001303889">
    <property type="component" value="Unassembled WGS sequence"/>
</dbReference>
<accession>A0AAN6MM44</accession>
<name>A0AAN6MM44_9PEZI</name>
<gene>
    <name evidence="1" type="ORF">C8A05DRAFT_33128</name>
</gene>
<keyword evidence="2" id="KW-1185">Reference proteome</keyword>
<sequence>MPYATTAWAGPLTSVWSDGLRCLQTCSSGTGGVFAPTYSLFVGHWGGWAPASTCYPPVAAGVYIGAPYYFSPGVCPLGWATACAYTGHSGVPGTVTASVCCPSGFGCVDGWPVVCVSTATGQAVTVRVVSNTALLAGARTITPASGDGIWVNAIPVMWESTDTEVRRLFGYQVDEATTTVNDDEFDSVVVKLRLISVLEFLLISAITFTITFIISRHHSSTSSSSILIAGCDSPLWTVVDLSTAASVIDFIGCGWDRTLCCPFSVGPSPAGLPFPTQPQDSPGATPLTQCPADYQTISNGCCPSGFHPTPLSPTTSPPPILICATPLPTPLSPPTTLNPFPSTPKPTIYITASLYAAFLPLSLPTISP</sequence>
<organism evidence="1 2">
    <name type="scientific">Staphylotrichum tortipilum</name>
    <dbReference type="NCBI Taxonomy" id="2831512"/>
    <lineage>
        <taxon>Eukaryota</taxon>
        <taxon>Fungi</taxon>
        <taxon>Dikarya</taxon>
        <taxon>Ascomycota</taxon>
        <taxon>Pezizomycotina</taxon>
        <taxon>Sordariomycetes</taxon>
        <taxon>Sordariomycetidae</taxon>
        <taxon>Sordariales</taxon>
        <taxon>Chaetomiaceae</taxon>
        <taxon>Staphylotrichum</taxon>
    </lineage>
</organism>
<feature type="non-terminal residue" evidence="1">
    <location>
        <position position="368"/>
    </location>
</feature>
<proteinExistence type="predicted"/>